<dbReference type="AlphaFoldDB" id="A0A9W6YZT5"/>
<dbReference type="EMBL" id="BSXU01002318">
    <property type="protein sequence ID" value="GMG36437.1"/>
    <property type="molecule type" value="Genomic_DNA"/>
</dbReference>
<dbReference type="Proteomes" id="UP001165063">
    <property type="component" value="Unassembled WGS sequence"/>
</dbReference>
<organism evidence="3 4">
    <name type="scientific">Ambrosiozyma monospora</name>
    <name type="common">Yeast</name>
    <name type="synonym">Endomycopsis monosporus</name>
    <dbReference type="NCBI Taxonomy" id="43982"/>
    <lineage>
        <taxon>Eukaryota</taxon>
        <taxon>Fungi</taxon>
        <taxon>Dikarya</taxon>
        <taxon>Ascomycota</taxon>
        <taxon>Saccharomycotina</taxon>
        <taxon>Pichiomycetes</taxon>
        <taxon>Pichiales</taxon>
        <taxon>Pichiaceae</taxon>
        <taxon>Ambrosiozyma</taxon>
    </lineage>
</organism>
<dbReference type="GO" id="GO:0000289">
    <property type="term" value="P:nuclear-transcribed mRNA poly(A) tail shortening"/>
    <property type="evidence" value="ECO:0007669"/>
    <property type="project" value="TreeGrafter"/>
</dbReference>
<name>A0A9W6YZT5_AMBMO</name>
<evidence type="ECO:0000313" key="3">
    <source>
        <dbReference type="EMBL" id="GMG36437.1"/>
    </source>
</evidence>
<evidence type="ECO:0000256" key="1">
    <source>
        <dbReference type="SAM" id="MobiDB-lite"/>
    </source>
</evidence>
<dbReference type="InterPro" id="IPR048841">
    <property type="entry name" value="PAN2_N"/>
</dbReference>
<proteinExistence type="predicted"/>
<dbReference type="PANTHER" id="PTHR15728:SF0">
    <property type="entry name" value="PAN2-PAN3 DEADENYLATION COMPLEX CATALYTIC SUBUNIT PAN2"/>
    <property type="match status" value="1"/>
</dbReference>
<feature type="region of interest" description="Disordered" evidence="1">
    <location>
        <begin position="436"/>
        <end position="455"/>
    </location>
</feature>
<dbReference type="Gene3D" id="2.130.10.10">
    <property type="entry name" value="YVTN repeat-like/Quinoprotein amine dehydrogenase"/>
    <property type="match status" value="1"/>
</dbReference>
<comment type="caution">
    <text evidence="3">The sequence shown here is derived from an EMBL/GenBank/DDBJ whole genome shotgun (WGS) entry which is preliminary data.</text>
</comment>
<dbReference type="OrthoDB" id="16516at2759"/>
<dbReference type="Pfam" id="PF20770">
    <property type="entry name" value="PAN2_N"/>
    <property type="match status" value="1"/>
</dbReference>
<gene>
    <name evidence="3" type="ORF">Amon01_000467700</name>
</gene>
<dbReference type="GO" id="GO:0004535">
    <property type="term" value="F:poly(A)-specific ribonuclease activity"/>
    <property type="evidence" value="ECO:0007669"/>
    <property type="project" value="TreeGrafter"/>
</dbReference>
<dbReference type="InterPro" id="IPR050785">
    <property type="entry name" value="PAN2-PAN3_catalytic_subunit"/>
</dbReference>
<accession>A0A9W6YZT5</accession>
<dbReference type="GO" id="GO:0000932">
    <property type="term" value="C:P-body"/>
    <property type="evidence" value="ECO:0007669"/>
    <property type="project" value="TreeGrafter"/>
</dbReference>
<dbReference type="PANTHER" id="PTHR15728">
    <property type="entry name" value="DEADENYLATION COMPLEX CATALYTIC SUBUNIT PAN2"/>
    <property type="match status" value="1"/>
</dbReference>
<keyword evidence="4" id="KW-1185">Reference proteome</keyword>
<dbReference type="SUPFAM" id="SSF50978">
    <property type="entry name" value="WD40 repeat-like"/>
    <property type="match status" value="1"/>
</dbReference>
<protein>
    <submittedName>
        <fullName evidence="3">Unnamed protein product</fullName>
    </submittedName>
</protein>
<sequence>MEGWRQISHVPGLKLPKNEALNQNGNSSSKMVTAMKFDDSHDLLWLGDSEGYLYSFSSIKLSPYTSVRAHTGPVLKILSHKKGVVSISTDSIRLGTVEGICAYTIKNTKYSGFTCMSYTSNTQSELLVGGKASEMDNKILKVDLINGQISGTIPYEHDLTLMDNNLKYVVLGRSDGFVEVLDPKVQSFIKSFKCHSSGLSSLAVKDSHVLTTGYSLRRDQYVPDPFACSIDLKHLASVPPVSFPAGALQVFIHPLLPSVSLIVSNLGQINFIDIFNPGKLQLYQADISTYLALSDLSSSGDCFAFVDALQNLYLWGSFKDANKPPSFTVYSTPLKFPTLESEVVPPKNRVTFDPSSPLNSVKLPHYSSPLLSVWPVDMVFKTGKPPLQIDPEIIRSSKSLEGFLIARYNKEKYGPRNLYIKYESLNKKKGESATVPKFISEREEDEDSNEEKVKHHQDLTRNAFIDSSANGDVPNVFKKVDILYIVQIHSINF</sequence>
<dbReference type="InterPro" id="IPR015943">
    <property type="entry name" value="WD40/YVTN_repeat-like_dom_sf"/>
</dbReference>
<dbReference type="GO" id="GO:0031251">
    <property type="term" value="C:PAN complex"/>
    <property type="evidence" value="ECO:0007669"/>
    <property type="project" value="TreeGrafter"/>
</dbReference>
<evidence type="ECO:0000313" key="4">
    <source>
        <dbReference type="Proteomes" id="UP001165063"/>
    </source>
</evidence>
<dbReference type="InterPro" id="IPR036322">
    <property type="entry name" value="WD40_repeat_dom_sf"/>
</dbReference>
<reference evidence="3" key="1">
    <citation type="submission" date="2023-04" db="EMBL/GenBank/DDBJ databases">
        <title>Ambrosiozyma monospora NBRC 1965.</title>
        <authorList>
            <person name="Ichikawa N."/>
            <person name="Sato H."/>
            <person name="Tonouchi N."/>
        </authorList>
    </citation>
    <scope>NUCLEOTIDE SEQUENCE</scope>
    <source>
        <strain evidence="3">NBRC 1965</strain>
    </source>
</reference>
<evidence type="ECO:0000259" key="2">
    <source>
        <dbReference type="Pfam" id="PF20770"/>
    </source>
</evidence>
<feature type="domain" description="PAN2-PAN3 deadenylation complex catalytic subunit PAN2 N-terminal" evidence="2">
    <location>
        <begin position="32"/>
        <end position="315"/>
    </location>
</feature>